<proteinExistence type="predicted"/>
<gene>
    <name evidence="1" type="ORF">C7382_10461</name>
</gene>
<reference evidence="1 2" key="1">
    <citation type="submission" date="2018-04" db="EMBL/GenBank/DDBJ databases">
        <title>Genomic Encyclopedia of Type Strains, Phase IV (KMG-IV): sequencing the most valuable type-strain genomes for metagenomic binning, comparative biology and taxonomic classification.</title>
        <authorList>
            <person name="Goeker M."/>
        </authorList>
    </citation>
    <scope>NUCLEOTIDE SEQUENCE [LARGE SCALE GENOMIC DNA]</scope>
    <source>
        <strain evidence="1 2">DSM 28520</strain>
    </source>
</reference>
<organism evidence="1 2">
    <name type="scientific">Porphyromonas loveana</name>
    <dbReference type="NCBI Taxonomy" id="1884669"/>
    <lineage>
        <taxon>Bacteria</taxon>
        <taxon>Pseudomonadati</taxon>
        <taxon>Bacteroidota</taxon>
        <taxon>Bacteroidia</taxon>
        <taxon>Bacteroidales</taxon>
        <taxon>Porphyromonadaceae</taxon>
        <taxon>Porphyromonas</taxon>
    </lineage>
</organism>
<dbReference type="GeneID" id="94551599"/>
<protein>
    <submittedName>
        <fullName evidence="1">Uncharacterized protein</fullName>
    </submittedName>
</protein>
<name>A0A2U1FKP2_9PORP</name>
<evidence type="ECO:0000313" key="2">
    <source>
        <dbReference type="Proteomes" id="UP000245462"/>
    </source>
</evidence>
<comment type="caution">
    <text evidence="1">The sequence shown here is derived from an EMBL/GenBank/DDBJ whole genome shotgun (WGS) entry which is preliminary data.</text>
</comment>
<evidence type="ECO:0000313" key="1">
    <source>
        <dbReference type="EMBL" id="PVZ12754.1"/>
    </source>
</evidence>
<dbReference type="RefSeq" id="WP_165815113.1">
    <property type="nucleotide sequence ID" value="NZ_JBGXZY010000086.1"/>
</dbReference>
<dbReference type="AlphaFoldDB" id="A0A2U1FKP2"/>
<keyword evidence="2" id="KW-1185">Reference proteome</keyword>
<dbReference type="EMBL" id="QEKY01000004">
    <property type="protein sequence ID" value="PVZ12754.1"/>
    <property type="molecule type" value="Genomic_DNA"/>
</dbReference>
<sequence>MLLTRIGSYAAQGVNSQRGSYVIRIYYRKEMAATENSLRIVRVLYQVAKQILTALVE</sequence>
<accession>A0A2U1FKP2</accession>
<dbReference type="Proteomes" id="UP000245462">
    <property type="component" value="Unassembled WGS sequence"/>
</dbReference>